<dbReference type="Proteomes" id="UP000644699">
    <property type="component" value="Unassembled WGS sequence"/>
</dbReference>
<dbReference type="PANTHER" id="PTHR43640:SF1">
    <property type="entry name" value="THIOREDOXIN-DEPENDENT PEROXIREDOXIN"/>
    <property type="match status" value="1"/>
</dbReference>
<dbReference type="InterPro" id="IPR013766">
    <property type="entry name" value="Thioredoxin_domain"/>
</dbReference>
<evidence type="ECO:0000259" key="1">
    <source>
        <dbReference type="PROSITE" id="PS51352"/>
    </source>
</evidence>
<proteinExistence type="predicted"/>
<feature type="domain" description="Thioredoxin" evidence="1">
    <location>
        <begin position="9"/>
        <end position="164"/>
    </location>
</feature>
<accession>A0A916ZMC6</accession>
<dbReference type="PROSITE" id="PS51352">
    <property type="entry name" value="THIOREDOXIN_2"/>
    <property type="match status" value="1"/>
</dbReference>
<sequence>MPKTESNAVALGIKAPHFSLPAPGGHEVALSDFADRPALLVAFISNRCPFVVLLREELAAFARDYTAKGLAVIAINSNDAEAHPEETLERIEAEVREQGYTFPYLKDASQEVAKAYDAACTPDFFLFDADRRLAYHGQFDDARPGNGKPVTGADLRAAVDAILAGRAPAARQTPSIGCNIKWAEGNGPGVVPAAA</sequence>
<keyword evidence="3" id="KW-1185">Reference proteome</keyword>
<dbReference type="CDD" id="cd02969">
    <property type="entry name" value="PRX_like1"/>
    <property type="match status" value="1"/>
</dbReference>
<name>A0A916ZMC6_9HYPH</name>
<dbReference type="Gene3D" id="3.40.30.10">
    <property type="entry name" value="Glutaredoxin"/>
    <property type="match status" value="1"/>
</dbReference>
<dbReference type="InterPro" id="IPR047262">
    <property type="entry name" value="PRX-like1"/>
</dbReference>
<dbReference type="Pfam" id="PF00578">
    <property type="entry name" value="AhpC-TSA"/>
    <property type="match status" value="1"/>
</dbReference>
<dbReference type="SUPFAM" id="SSF52833">
    <property type="entry name" value="Thioredoxin-like"/>
    <property type="match status" value="1"/>
</dbReference>
<reference evidence="2" key="1">
    <citation type="journal article" date="2014" name="Int. J. Syst. Evol. Microbiol.">
        <title>Complete genome sequence of Corynebacterium casei LMG S-19264T (=DSM 44701T), isolated from a smear-ripened cheese.</title>
        <authorList>
            <consortium name="US DOE Joint Genome Institute (JGI-PGF)"/>
            <person name="Walter F."/>
            <person name="Albersmeier A."/>
            <person name="Kalinowski J."/>
            <person name="Ruckert C."/>
        </authorList>
    </citation>
    <scope>NUCLEOTIDE SEQUENCE</scope>
    <source>
        <strain evidence="2">CGMCC 1.15367</strain>
    </source>
</reference>
<comment type="caution">
    <text evidence="2">The sequence shown here is derived from an EMBL/GenBank/DDBJ whole genome shotgun (WGS) entry which is preliminary data.</text>
</comment>
<gene>
    <name evidence="2" type="ORF">GCM10011390_22720</name>
</gene>
<dbReference type="EMBL" id="BMIQ01000003">
    <property type="protein sequence ID" value="GGE03323.1"/>
    <property type="molecule type" value="Genomic_DNA"/>
</dbReference>
<evidence type="ECO:0000313" key="2">
    <source>
        <dbReference type="EMBL" id="GGE03323.1"/>
    </source>
</evidence>
<dbReference type="InterPro" id="IPR000866">
    <property type="entry name" value="AhpC/TSA"/>
</dbReference>
<dbReference type="AlphaFoldDB" id="A0A916ZMC6"/>
<organism evidence="2 3">
    <name type="scientific">Aureimonas endophytica</name>
    <dbReference type="NCBI Taxonomy" id="2027858"/>
    <lineage>
        <taxon>Bacteria</taxon>
        <taxon>Pseudomonadati</taxon>
        <taxon>Pseudomonadota</taxon>
        <taxon>Alphaproteobacteria</taxon>
        <taxon>Hyphomicrobiales</taxon>
        <taxon>Aurantimonadaceae</taxon>
        <taxon>Aureimonas</taxon>
    </lineage>
</organism>
<dbReference type="GO" id="GO:0016491">
    <property type="term" value="F:oxidoreductase activity"/>
    <property type="evidence" value="ECO:0007669"/>
    <property type="project" value="InterPro"/>
</dbReference>
<dbReference type="GO" id="GO:0016209">
    <property type="term" value="F:antioxidant activity"/>
    <property type="evidence" value="ECO:0007669"/>
    <property type="project" value="InterPro"/>
</dbReference>
<dbReference type="RefSeq" id="WP_188908502.1">
    <property type="nucleotide sequence ID" value="NZ_BMIQ01000003.1"/>
</dbReference>
<reference evidence="2" key="2">
    <citation type="submission" date="2020-09" db="EMBL/GenBank/DDBJ databases">
        <authorList>
            <person name="Sun Q."/>
            <person name="Zhou Y."/>
        </authorList>
    </citation>
    <scope>NUCLEOTIDE SEQUENCE</scope>
    <source>
        <strain evidence="2">CGMCC 1.15367</strain>
    </source>
</reference>
<protein>
    <submittedName>
        <fullName evidence="2">Thioredoxin family protein</fullName>
    </submittedName>
</protein>
<dbReference type="InterPro" id="IPR036249">
    <property type="entry name" value="Thioredoxin-like_sf"/>
</dbReference>
<evidence type="ECO:0000313" key="3">
    <source>
        <dbReference type="Proteomes" id="UP000644699"/>
    </source>
</evidence>
<dbReference type="PANTHER" id="PTHR43640">
    <property type="entry name" value="OS07G0260300 PROTEIN"/>
    <property type="match status" value="1"/>
</dbReference>